<dbReference type="Proteomes" id="UP000268093">
    <property type="component" value="Unassembled WGS sequence"/>
</dbReference>
<protein>
    <submittedName>
        <fullName evidence="1">Uncharacterized protein</fullName>
    </submittedName>
</protein>
<organism evidence="1 2">
    <name type="scientific">Jimgerdemannia flammicorona</name>
    <dbReference type="NCBI Taxonomy" id="994334"/>
    <lineage>
        <taxon>Eukaryota</taxon>
        <taxon>Fungi</taxon>
        <taxon>Fungi incertae sedis</taxon>
        <taxon>Mucoromycota</taxon>
        <taxon>Mucoromycotina</taxon>
        <taxon>Endogonomycetes</taxon>
        <taxon>Endogonales</taxon>
        <taxon>Endogonaceae</taxon>
        <taxon>Jimgerdemannia</taxon>
    </lineage>
</organism>
<comment type="caution">
    <text evidence="1">The sequence shown here is derived from an EMBL/GenBank/DDBJ whole genome shotgun (WGS) entry which is preliminary data.</text>
</comment>
<evidence type="ECO:0000313" key="1">
    <source>
        <dbReference type="EMBL" id="RUP50805.1"/>
    </source>
</evidence>
<sequence length="76" mass="8293">MSEPSNVLGPLRVARAAFGEYAPVVLVDMAVALWHRAGGGQRLLEKVIQVLVDGDEERDVTTGNADVKRWSASMWV</sequence>
<evidence type="ECO:0000313" key="2">
    <source>
        <dbReference type="Proteomes" id="UP000268093"/>
    </source>
</evidence>
<proteinExistence type="predicted"/>
<name>A0A433DJ31_9FUNG</name>
<keyword evidence="2" id="KW-1185">Reference proteome</keyword>
<dbReference type="EMBL" id="RBNI01001175">
    <property type="protein sequence ID" value="RUP50805.1"/>
    <property type="molecule type" value="Genomic_DNA"/>
</dbReference>
<dbReference type="AlphaFoldDB" id="A0A433DJ31"/>
<reference evidence="1 2" key="1">
    <citation type="journal article" date="2018" name="New Phytol.">
        <title>Phylogenomics of Endogonaceae and evolution of mycorrhizas within Mucoromycota.</title>
        <authorList>
            <person name="Chang Y."/>
            <person name="Desiro A."/>
            <person name="Na H."/>
            <person name="Sandor L."/>
            <person name="Lipzen A."/>
            <person name="Clum A."/>
            <person name="Barry K."/>
            <person name="Grigoriev I.V."/>
            <person name="Martin F.M."/>
            <person name="Stajich J.E."/>
            <person name="Smith M.E."/>
            <person name="Bonito G."/>
            <person name="Spatafora J.W."/>
        </authorList>
    </citation>
    <scope>NUCLEOTIDE SEQUENCE [LARGE SCALE GENOMIC DNA]</scope>
    <source>
        <strain evidence="1 2">GMNB39</strain>
    </source>
</reference>
<accession>A0A433DJ31</accession>
<gene>
    <name evidence="1" type="ORF">BC936DRAFT_137645</name>
</gene>